<dbReference type="OMA" id="ANVYECR"/>
<dbReference type="AlphaFoldDB" id="A0A0H5QWA6"/>
<feature type="region of interest" description="Disordered" evidence="1">
    <location>
        <begin position="64"/>
        <end position="101"/>
    </location>
</feature>
<accession>A0A0H5QWA6</accession>
<evidence type="ECO:0000313" key="3">
    <source>
        <dbReference type="EMBL" id="CRY99873.1"/>
    </source>
</evidence>
<keyword evidence="2" id="KW-0732">Signal</keyword>
<organism evidence="3 4">
    <name type="scientific">Neisseria meningitidis serogroup B</name>
    <dbReference type="NCBI Taxonomy" id="491"/>
    <lineage>
        <taxon>Bacteria</taxon>
        <taxon>Pseudomonadati</taxon>
        <taxon>Pseudomonadota</taxon>
        <taxon>Betaproteobacteria</taxon>
        <taxon>Neisseriales</taxon>
        <taxon>Neisseriaceae</taxon>
        <taxon>Neisseria</taxon>
    </lineage>
</organism>
<dbReference type="EMBL" id="CVTF01000102">
    <property type="protein sequence ID" value="CRY99873.1"/>
    <property type="molecule type" value="Genomic_DNA"/>
</dbReference>
<evidence type="ECO:0000313" key="4">
    <source>
        <dbReference type="Proteomes" id="UP000182715"/>
    </source>
</evidence>
<dbReference type="Proteomes" id="UP000182715">
    <property type="component" value="Unassembled WGS sequence"/>
</dbReference>
<sequence>MRVSKIIGSMLLVTAVQTVFSANVYACRHNGKTSYSQTPGKHCTNAGLGRDRVYSSVRPAVKDRAEDAGVGDYSDTVRDEHVQNPKGNAQKDGSAAGIKPH</sequence>
<protein>
    <submittedName>
        <fullName evidence="3">Putative periplasmic protein</fullName>
    </submittedName>
</protein>
<feature type="signal peptide" evidence="2">
    <location>
        <begin position="1"/>
        <end position="26"/>
    </location>
</feature>
<feature type="chain" id="PRO_5005223663" evidence="2">
    <location>
        <begin position="27"/>
        <end position="101"/>
    </location>
</feature>
<evidence type="ECO:0000256" key="1">
    <source>
        <dbReference type="SAM" id="MobiDB-lite"/>
    </source>
</evidence>
<reference evidence="3 4" key="1">
    <citation type="submission" date="2014-11" db="EMBL/GenBank/DDBJ databases">
        <authorList>
            <person name="Diene M.Seydina."/>
        </authorList>
    </citation>
    <scope>NUCLEOTIDE SEQUENCE [LARGE SCALE GENOMIC DNA]</scope>
    <source>
        <strain evidence="3 4">Neisseria meningitidis CHUV</strain>
    </source>
</reference>
<name>A0A0H5QWA6_NEIMI</name>
<evidence type="ECO:0000256" key="2">
    <source>
        <dbReference type="SAM" id="SignalP"/>
    </source>
</evidence>
<proteinExistence type="predicted"/>